<reference evidence="2 3" key="1">
    <citation type="submission" date="2021-05" db="EMBL/GenBank/DDBJ databases">
        <title>Complete Genome Sequence of Latilactobacillus sp. Strain WDN19, a High D-Aspartate-producing Lactic Acid Bacterium Isolated from a Japanese Pickle.</title>
        <authorList>
            <person name="Kajitani K."/>
            <person name="Takahashi S."/>
        </authorList>
    </citation>
    <scope>NUCLEOTIDE SEQUENCE [LARGE SCALE GENOMIC DNA]</scope>
    <source>
        <strain evidence="2 3">WDN19</strain>
    </source>
</reference>
<keyword evidence="1" id="KW-0812">Transmembrane</keyword>
<dbReference type="EMBL" id="AP024685">
    <property type="protein sequence ID" value="BCX30258.1"/>
    <property type="molecule type" value="Genomic_DNA"/>
</dbReference>
<keyword evidence="3" id="KW-1185">Reference proteome</keyword>
<name>A0ABM7QT40_LATCU</name>
<evidence type="ECO:0000313" key="2">
    <source>
        <dbReference type="EMBL" id="BCX30258.1"/>
    </source>
</evidence>
<accession>A0ABM7QT40</accession>
<sequence>MRRSKWIIIIIGLGVLIGSGWWLLGHATTQKAQQVKQTENEQPTFICMVMAVRLVRLIA</sequence>
<keyword evidence="1" id="KW-0472">Membrane</keyword>
<organism evidence="2 3">
    <name type="scientific">Latilactobacillus curvatus</name>
    <name type="common">Lactobacillus curvatus</name>
    <dbReference type="NCBI Taxonomy" id="28038"/>
    <lineage>
        <taxon>Bacteria</taxon>
        <taxon>Bacillati</taxon>
        <taxon>Bacillota</taxon>
        <taxon>Bacilli</taxon>
        <taxon>Lactobacillales</taxon>
        <taxon>Lactobacillaceae</taxon>
        <taxon>Latilactobacillus</taxon>
    </lineage>
</organism>
<evidence type="ECO:0000256" key="1">
    <source>
        <dbReference type="SAM" id="Phobius"/>
    </source>
</evidence>
<dbReference type="Proteomes" id="UP000825100">
    <property type="component" value="Chromosome"/>
</dbReference>
<evidence type="ECO:0000313" key="3">
    <source>
        <dbReference type="Proteomes" id="UP000825100"/>
    </source>
</evidence>
<protein>
    <submittedName>
        <fullName evidence="2">Uncharacterized protein</fullName>
    </submittedName>
</protein>
<gene>
    <name evidence="2" type="ORF">LTWDN19_08250</name>
</gene>
<dbReference type="RefSeq" id="WP_069468376.1">
    <property type="nucleotide sequence ID" value="NZ_AP024685.1"/>
</dbReference>
<keyword evidence="1" id="KW-1133">Transmembrane helix</keyword>
<proteinExistence type="predicted"/>
<feature type="transmembrane region" description="Helical" evidence="1">
    <location>
        <begin position="6"/>
        <end position="24"/>
    </location>
</feature>